<feature type="signal peptide" evidence="1">
    <location>
        <begin position="1"/>
        <end position="18"/>
    </location>
</feature>
<proteinExistence type="predicted"/>
<dbReference type="RefSeq" id="WP_129831718.1">
    <property type="nucleotide sequence ID" value="NZ_CP035704.1"/>
</dbReference>
<name>A0A411HG42_9GAMM</name>
<evidence type="ECO:0000313" key="3">
    <source>
        <dbReference type="Proteomes" id="UP000291562"/>
    </source>
</evidence>
<dbReference type="OrthoDB" id="1668776at2"/>
<dbReference type="InterPro" id="IPR019734">
    <property type="entry name" value="TPR_rpt"/>
</dbReference>
<dbReference type="SMART" id="SM00028">
    <property type="entry name" value="TPR"/>
    <property type="match status" value="3"/>
</dbReference>
<protein>
    <submittedName>
        <fullName evidence="2">Tetratricopeptide repeat protein</fullName>
    </submittedName>
</protein>
<dbReference type="InterPro" id="IPR011990">
    <property type="entry name" value="TPR-like_helical_dom_sf"/>
</dbReference>
<dbReference type="KEGG" id="xbc:ELE36_03205"/>
<dbReference type="Gene3D" id="1.25.40.10">
    <property type="entry name" value="Tetratricopeptide repeat domain"/>
    <property type="match status" value="1"/>
</dbReference>
<reference evidence="2 3" key="1">
    <citation type="submission" date="2019-01" db="EMBL/GenBank/DDBJ databases">
        <title>Pseudolysobacter antarctica gen. nov., sp. nov., isolated from Fildes Peninsula, Antarctica.</title>
        <authorList>
            <person name="Wei Z."/>
            <person name="Peng F."/>
        </authorList>
    </citation>
    <scope>NUCLEOTIDE SEQUENCE [LARGE SCALE GENOMIC DNA]</scope>
    <source>
        <strain evidence="2 3">AQ6-296</strain>
    </source>
</reference>
<organism evidence="2 3">
    <name type="scientific">Pseudolysobacter antarcticus</name>
    <dbReference type="NCBI Taxonomy" id="2511995"/>
    <lineage>
        <taxon>Bacteria</taxon>
        <taxon>Pseudomonadati</taxon>
        <taxon>Pseudomonadota</taxon>
        <taxon>Gammaproteobacteria</taxon>
        <taxon>Lysobacterales</taxon>
        <taxon>Rhodanobacteraceae</taxon>
        <taxon>Pseudolysobacter</taxon>
    </lineage>
</organism>
<keyword evidence="1" id="KW-0732">Signal</keyword>
<dbReference type="SUPFAM" id="SSF48452">
    <property type="entry name" value="TPR-like"/>
    <property type="match status" value="1"/>
</dbReference>
<dbReference type="EMBL" id="CP035704">
    <property type="protein sequence ID" value="QBB69462.1"/>
    <property type="molecule type" value="Genomic_DNA"/>
</dbReference>
<dbReference type="Proteomes" id="UP000291562">
    <property type="component" value="Chromosome"/>
</dbReference>
<accession>A0A411HG42</accession>
<keyword evidence="3" id="KW-1185">Reference proteome</keyword>
<evidence type="ECO:0000313" key="2">
    <source>
        <dbReference type="EMBL" id="QBB69462.1"/>
    </source>
</evidence>
<evidence type="ECO:0000256" key="1">
    <source>
        <dbReference type="SAM" id="SignalP"/>
    </source>
</evidence>
<gene>
    <name evidence="2" type="ORF">ELE36_03205</name>
</gene>
<feature type="chain" id="PRO_5019203602" evidence="1">
    <location>
        <begin position="19"/>
        <end position="297"/>
    </location>
</feature>
<sequence length="297" mass="32340">MYLRTLLLLLTIIGAADAMCCPSTATSSATNKALDAVKNARYSSDIATAEKLLEPVLKADPDNVRALYTQGLIHIDKKEFADAEASVSKAAQIQQECAATITSPDYSVYNTLGWVQMIQGKNKEAEDNYLKAIKQIGASNPQSLMRANSNLGYLYFAEGRFADARPYLSEASAAGSKGAETTLKQLTDAQAQYDKAIAPRVFVQVSDHAPKETGQAAIQTLKALHYNVPDLQIVNLVPNTDEVRYFHDDDKARAEALALQLTTANLGKFNVKDFVGKTPGVTVPEKQFEVWFANGKN</sequence>
<dbReference type="Pfam" id="PF13432">
    <property type="entry name" value="TPR_16"/>
    <property type="match status" value="2"/>
</dbReference>
<dbReference type="AlphaFoldDB" id="A0A411HG42"/>